<dbReference type="Proteomes" id="UP000274922">
    <property type="component" value="Unassembled WGS sequence"/>
</dbReference>
<feature type="compositionally biased region" description="Low complexity" evidence="1">
    <location>
        <begin position="132"/>
        <end position="143"/>
    </location>
</feature>
<dbReference type="Pfam" id="PF20636">
    <property type="entry name" value="SMN_G2-BD"/>
    <property type="match status" value="1"/>
</dbReference>
<feature type="compositionally biased region" description="Low complexity" evidence="1">
    <location>
        <begin position="455"/>
        <end position="464"/>
    </location>
</feature>
<feature type="compositionally biased region" description="Low complexity" evidence="1">
    <location>
        <begin position="351"/>
        <end position="369"/>
    </location>
</feature>
<feature type="compositionally biased region" description="Polar residues" evidence="1">
    <location>
        <begin position="90"/>
        <end position="114"/>
    </location>
</feature>
<dbReference type="OrthoDB" id="2162873at2759"/>
<evidence type="ECO:0000313" key="3">
    <source>
        <dbReference type="EMBL" id="RKO98537.1"/>
    </source>
</evidence>
<reference evidence="4" key="1">
    <citation type="journal article" date="2018" name="Nat. Microbiol.">
        <title>Leveraging single-cell genomics to expand the fungal tree of life.</title>
        <authorList>
            <person name="Ahrendt S.R."/>
            <person name="Quandt C.A."/>
            <person name="Ciobanu D."/>
            <person name="Clum A."/>
            <person name="Salamov A."/>
            <person name="Andreopoulos B."/>
            <person name="Cheng J.F."/>
            <person name="Woyke T."/>
            <person name="Pelin A."/>
            <person name="Henrissat B."/>
            <person name="Reynolds N.K."/>
            <person name="Benny G.L."/>
            <person name="Smith M.E."/>
            <person name="James T.Y."/>
            <person name="Grigoriev I.V."/>
        </authorList>
    </citation>
    <scope>NUCLEOTIDE SEQUENCE [LARGE SCALE GENOMIC DNA]</scope>
    <source>
        <strain evidence="4">ATCC 52028</strain>
    </source>
</reference>
<proteinExistence type="predicted"/>
<feature type="compositionally biased region" description="Acidic residues" evidence="1">
    <location>
        <begin position="571"/>
        <end position="582"/>
    </location>
</feature>
<evidence type="ECO:0000256" key="1">
    <source>
        <dbReference type="SAM" id="MobiDB-lite"/>
    </source>
</evidence>
<dbReference type="AlphaFoldDB" id="A0A4V1ITX1"/>
<sequence length="610" mass="61378">MAFPPPPPDTVVYTVDMGHGAHHRAMWDDSALIDAWDASIAHFQATHPNKSWKTEQPVVFLDEHNGDGDGDGGDGDDNDDETTRQRRQQDTSFFDSLPSLRSSVGVSTAAISSSEPEDGEAMDESDGEASLADGFTAGATDIDAGADADADADADAGLAGDAASDSDAAGLSAGTSGDSSLHADASRVPEMPPAGLLSATPGSGSGLDPNTRSGWAPASTAEPRPLAGTGSPITALPASATPCPVARSPPPSRGPVRRADASPPQPPGTPDAGARSMATVATASAGTVPAPSLAAATSRVNAPTVTAIAKTVSVSASVSASARPLSQPALPTRRPATPTAAAMEPQRRVRPSTTPASSPAPAATRHPPSQARGTSDGAHRTTLAMDAIFLRPTAASGPAACSTIPPATCRATAPSTVLAAHTAPTATDPARSRAQRRPPSSTRGRSLLDPPPEAPCATTATMAAPPSPRVRTRAPQPSRGPEGLPAALSSVSGRPAPRSGTRRGASDARPLTSAVRHGARGARRRRDVAQALMTAWYWAGYYAAQMEALDGDSDAGSDAGSDGGSDSPVAMDEDGSEAEEDATAAARLDGMANAAEAAKHPVDADADAAN</sequence>
<dbReference type="STRING" id="1555241.A0A4V1ITX1"/>
<feature type="region of interest" description="Disordered" evidence="1">
    <location>
        <begin position="550"/>
        <end position="610"/>
    </location>
</feature>
<feature type="compositionally biased region" description="Low complexity" evidence="1">
    <location>
        <begin position="556"/>
        <end position="567"/>
    </location>
</feature>
<feature type="compositionally biased region" description="Acidic residues" evidence="1">
    <location>
        <begin position="68"/>
        <end position="80"/>
    </location>
</feature>
<organism evidence="3 4">
    <name type="scientific">Caulochytrium protostelioides</name>
    <dbReference type="NCBI Taxonomy" id="1555241"/>
    <lineage>
        <taxon>Eukaryota</taxon>
        <taxon>Fungi</taxon>
        <taxon>Fungi incertae sedis</taxon>
        <taxon>Chytridiomycota</taxon>
        <taxon>Chytridiomycota incertae sedis</taxon>
        <taxon>Chytridiomycetes</taxon>
        <taxon>Caulochytriales</taxon>
        <taxon>Caulochytriaceae</taxon>
        <taxon>Caulochytrium</taxon>
    </lineage>
</organism>
<feature type="domain" description="Survival Motor Neuron Gemin2-binding" evidence="2">
    <location>
        <begin position="27"/>
        <end position="45"/>
    </location>
</feature>
<feature type="compositionally biased region" description="Acidic residues" evidence="1">
    <location>
        <begin position="115"/>
        <end position="127"/>
    </location>
</feature>
<name>A0A4V1ITX1_9FUNG</name>
<feature type="region of interest" description="Disordered" evidence="1">
    <location>
        <begin position="61"/>
        <end position="289"/>
    </location>
</feature>
<dbReference type="InterPro" id="IPR049481">
    <property type="entry name" value="SMN_G2-BD"/>
</dbReference>
<feature type="compositionally biased region" description="Acidic residues" evidence="1">
    <location>
        <begin position="144"/>
        <end position="154"/>
    </location>
</feature>
<protein>
    <recommendedName>
        <fullName evidence="2">Survival Motor Neuron Gemin2-binding domain-containing protein</fullName>
    </recommendedName>
</protein>
<feature type="compositionally biased region" description="Low complexity" evidence="1">
    <location>
        <begin position="313"/>
        <end position="342"/>
    </location>
</feature>
<feature type="region of interest" description="Disordered" evidence="1">
    <location>
        <begin position="313"/>
        <end position="383"/>
    </location>
</feature>
<evidence type="ECO:0000313" key="4">
    <source>
        <dbReference type="Proteomes" id="UP000274922"/>
    </source>
</evidence>
<dbReference type="CDD" id="cd22851">
    <property type="entry name" value="SMN_N"/>
    <property type="match status" value="1"/>
</dbReference>
<gene>
    <name evidence="3" type="ORF">CXG81DRAFT_28645</name>
</gene>
<feature type="region of interest" description="Disordered" evidence="1">
    <location>
        <begin position="422"/>
        <end position="525"/>
    </location>
</feature>
<evidence type="ECO:0000259" key="2">
    <source>
        <dbReference type="Pfam" id="PF20636"/>
    </source>
</evidence>
<dbReference type="EMBL" id="ML014408">
    <property type="protein sequence ID" value="RKO98537.1"/>
    <property type="molecule type" value="Genomic_DNA"/>
</dbReference>
<accession>A0A4V1ITX1</accession>
<keyword evidence="4" id="KW-1185">Reference proteome</keyword>
<feature type="compositionally biased region" description="Low complexity" evidence="1">
    <location>
        <begin position="155"/>
        <end position="180"/>
    </location>
</feature>